<dbReference type="Gene3D" id="1.10.10.10">
    <property type="entry name" value="Winged helix-like DNA-binding domain superfamily/Winged helix DNA-binding domain"/>
    <property type="match status" value="1"/>
</dbReference>
<reference evidence="7 8" key="1">
    <citation type="submission" date="2014-07" db="EMBL/GenBank/DDBJ databases">
        <title>Porphyromonadaceae bacterium OUH 334697 = ATCC BAA-2682 = DSM 28341 draft genome.</title>
        <authorList>
            <person name="Sydenham T.V."/>
            <person name="Hasman H."/>
            <person name="Justesen U.S."/>
        </authorList>
    </citation>
    <scope>NUCLEOTIDE SEQUENCE [LARGE SCALE GENOMIC DNA]</scope>
    <source>
        <strain evidence="7 8">OUH 334697</strain>
    </source>
</reference>
<comment type="similarity">
    <text evidence="1">Belongs to the sigma-70 factor family. ECF subfamily.</text>
</comment>
<organism evidence="7 8">
    <name type="scientific">Sanguibacteroides justesenii</name>
    <dbReference type="NCBI Taxonomy" id="1547597"/>
    <lineage>
        <taxon>Bacteria</taxon>
        <taxon>Pseudomonadati</taxon>
        <taxon>Bacteroidota</taxon>
        <taxon>Bacteroidia</taxon>
        <taxon>Bacteroidales</taxon>
        <taxon>Porphyromonadaceae</taxon>
        <taxon>Sanguibacteroides</taxon>
    </lineage>
</organism>
<dbReference type="InterPro" id="IPR014284">
    <property type="entry name" value="RNA_pol_sigma-70_dom"/>
</dbReference>
<dbReference type="CDD" id="cd06171">
    <property type="entry name" value="Sigma70_r4"/>
    <property type="match status" value="1"/>
</dbReference>
<evidence type="ECO:0000313" key="7">
    <source>
        <dbReference type="EMBL" id="KIO43484.1"/>
    </source>
</evidence>
<gene>
    <name evidence="7" type="ORF">IE90_10140</name>
</gene>
<dbReference type="InterPro" id="IPR013324">
    <property type="entry name" value="RNA_pol_sigma_r3/r4-like"/>
</dbReference>
<dbReference type="InterPro" id="IPR039425">
    <property type="entry name" value="RNA_pol_sigma-70-like"/>
</dbReference>
<dbReference type="InterPro" id="IPR013325">
    <property type="entry name" value="RNA_pol_sigma_r2"/>
</dbReference>
<dbReference type="GO" id="GO:0003677">
    <property type="term" value="F:DNA binding"/>
    <property type="evidence" value="ECO:0007669"/>
    <property type="project" value="InterPro"/>
</dbReference>
<dbReference type="InterPro" id="IPR007627">
    <property type="entry name" value="RNA_pol_sigma70_r2"/>
</dbReference>
<evidence type="ECO:0000256" key="4">
    <source>
        <dbReference type="ARBA" id="ARBA00023163"/>
    </source>
</evidence>
<proteinExistence type="inferred from homology"/>
<evidence type="ECO:0000313" key="8">
    <source>
        <dbReference type="Proteomes" id="UP000031937"/>
    </source>
</evidence>
<evidence type="ECO:0000259" key="6">
    <source>
        <dbReference type="Pfam" id="PF08281"/>
    </source>
</evidence>
<dbReference type="Proteomes" id="UP000031937">
    <property type="component" value="Unassembled WGS sequence"/>
</dbReference>
<dbReference type="PANTHER" id="PTHR43133:SF46">
    <property type="entry name" value="RNA POLYMERASE SIGMA-70 FACTOR ECF SUBFAMILY"/>
    <property type="match status" value="1"/>
</dbReference>
<keyword evidence="2" id="KW-0805">Transcription regulation</keyword>
<dbReference type="Pfam" id="PF04542">
    <property type="entry name" value="Sigma70_r2"/>
    <property type="match status" value="1"/>
</dbReference>
<evidence type="ECO:0000256" key="1">
    <source>
        <dbReference type="ARBA" id="ARBA00010641"/>
    </source>
</evidence>
<dbReference type="Gene3D" id="1.10.1740.10">
    <property type="match status" value="1"/>
</dbReference>
<dbReference type="PANTHER" id="PTHR43133">
    <property type="entry name" value="RNA POLYMERASE ECF-TYPE SIGMA FACTO"/>
    <property type="match status" value="1"/>
</dbReference>
<evidence type="ECO:0000256" key="2">
    <source>
        <dbReference type="ARBA" id="ARBA00023015"/>
    </source>
</evidence>
<dbReference type="NCBIfam" id="TIGR02985">
    <property type="entry name" value="Sig70_bacteroi1"/>
    <property type="match status" value="1"/>
</dbReference>
<dbReference type="NCBIfam" id="TIGR02937">
    <property type="entry name" value="sigma70-ECF"/>
    <property type="match status" value="1"/>
</dbReference>
<protein>
    <submittedName>
        <fullName evidence="7">RNA polymerase sigma-70 factor, expansion family 1</fullName>
    </submittedName>
</protein>
<dbReference type="RefSeq" id="WP_041503701.1">
    <property type="nucleotide sequence ID" value="NZ_JPIT01000031.1"/>
</dbReference>
<dbReference type="EMBL" id="JPIT01000031">
    <property type="protein sequence ID" value="KIO43484.1"/>
    <property type="molecule type" value="Genomic_DNA"/>
</dbReference>
<evidence type="ECO:0000256" key="3">
    <source>
        <dbReference type="ARBA" id="ARBA00023082"/>
    </source>
</evidence>
<dbReference type="InterPro" id="IPR014327">
    <property type="entry name" value="RNA_pol_sigma70_bacteroid"/>
</dbReference>
<dbReference type="GO" id="GO:0016987">
    <property type="term" value="F:sigma factor activity"/>
    <property type="evidence" value="ECO:0007669"/>
    <property type="project" value="UniProtKB-KW"/>
</dbReference>
<keyword evidence="3" id="KW-0731">Sigma factor</keyword>
<keyword evidence="4" id="KW-0804">Transcription</keyword>
<dbReference type="SUPFAM" id="SSF88946">
    <property type="entry name" value="Sigma2 domain of RNA polymerase sigma factors"/>
    <property type="match status" value="1"/>
</dbReference>
<dbReference type="InterPro" id="IPR013249">
    <property type="entry name" value="RNA_pol_sigma70_r4_t2"/>
</dbReference>
<name>A0AB34R6Z1_9PORP</name>
<dbReference type="SUPFAM" id="SSF88659">
    <property type="entry name" value="Sigma3 and sigma4 domains of RNA polymerase sigma factors"/>
    <property type="match status" value="1"/>
</dbReference>
<accession>A0AB34R6Z1</accession>
<feature type="domain" description="RNA polymerase sigma-70 region 2" evidence="5">
    <location>
        <begin position="22"/>
        <end position="86"/>
    </location>
</feature>
<comment type="caution">
    <text evidence="7">The sequence shown here is derived from an EMBL/GenBank/DDBJ whole genome shotgun (WGS) entry which is preliminary data.</text>
</comment>
<evidence type="ECO:0000259" key="5">
    <source>
        <dbReference type="Pfam" id="PF04542"/>
    </source>
</evidence>
<feature type="domain" description="RNA polymerase sigma factor 70 region 4 type 2" evidence="6">
    <location>
        <begin position="119"/>
        <end position="169"/>
    </location>
</feature>
<dbReference type="GO" id="GO:0006352">
    <property type="term" value="P:DNA-templated transcription initiation"/>
    <property type="evidence" value="ECO:0007669"/>
    <property type="project" value="InterPro"/>
</dbReference>
<sequence>MEEADKILELLKQGNKYGLELLFRRFYRPLTAYAAKFVMRQEEAEDIVQDVFIQFWENRRFDSIKNYLRSYLYQSVRNRCLNVLESKEEILLKPIDTVLEWPASELFDESDYDRYMSSIYKEIDNLPDRTREIFKAVVLEGKRYKEVAEEFNVSINTVKTFLTRSLTTLRTKLDDKTFSILWAFVKMIRE</sequence>
<dbReference type="AlphaFoldDB" id="A0AB34R6Z1"/>
<dbReference type="Pfam" id="PF08281">
    <property type="entry name" value="Sigma70_r4_2"/>
    <property type="match status" value="1"/>
</dbReference>
<dbReference type="InterPro" id="IPR036388">
    <property type="entry name" value="WH-like_DNA-bd_sf"/>
</dbReference>